<dbReference type="GO" id="GO:0032259">
    <property type="term" value="P:methylation"/>
    <property type="evidence" value="ECO:0007669"/>
    <property type="project" value="UniProtKB-KW"/>
</dbReference>
<keyword evidence="6" id="KW-1185">Reference proteome</keyword>
<dbReference type="GO" id="GO:0008168">
    <property type="term" value="F:methyltransferase activity"/>
    <property type="evidence" value="ECO:0007669"/>
    <property type="project" value="UniProtKB-KW"/>
</dbReference>
<dbReference type="PANTHER" id="PTHR12176:SF80">
    <property type="entry name" value="EEF1A LYSINE METHYLTRANSFERASE 4"/>
    <property type="match status" value="1"/>
</dbReference>
<feature type="domain" description="Methyltransferase" evidence="4">
    <location>
        <begin position="48"/>
        <end position="169"/>
    </location>
</feature>
<name>A0AAJ0DJY9_9PEZI</name>
<dbReference type="SUPFAM" id="SSF53335">
    <property type="entry name" value="S-adenosyl-L-methionine-dependent methyltransferases"/>
    <property type="match status" value="1"/>
</dbReference>
<dbReference type="Gene3D" id="3.40.50.150">
    <property type="entry name" value="Vaccinia Virus protein VP39"/>
    <property type="match status" value="1"/>
</dbReference>
<reference evidence="5" key="1">
    <citation type="submission" date="2023-04" db="EMBL/GenBank/DDBJ databases">
        <title>Black Yeasts Isolated from many extreme environments.</title>
        <authorList>
            <person name="Coleine C."/>
            <person name="Stajich J.E."/>
            <person name="Selbmann L."/>
        </authorList>
    </citation>
    <scope>NUCLEOTIDE SEQUENCE</scope>
    <source>
        <strain evidence="5">CCFEE 5312</strain>
    </source>
</reference>
<evidence type="ECO:0000256" key="2">
    <source>
        <dbReference type="ARBA" id="ARBA00022603"/>
    </source>
</evidence>
<comment type="similarity">
    <text evidence="1">Belongs to the methyltransferase superfamily.</text>
</comment>
<dbReference type="EMBL" id="JAWDJX010000026">
    <property type="protein sequence ID" value="KAK3051365.1"/>
    <property type="molecule type" value="Genomic_DNA"/>
</dbReference>
<dbReference type="Pfam" id="PF13847">
    <property type="entry name" value="Methyltransf_31"/>
    <property type="match status" value="1"/>
</dbReference>
<protein>
    <recommendedName>
        <fullName evidence="4">Methyltransferase domain-containing protein</fullName>
    </recommendedName>
</protein>
<evidence type="ECO:0000313" key="5">
    <source>
        <dbReference type="EMBL" id="KAK3051365.1"/>
    </source>
</evidence>
<dbReference type="AlphaFoldDB" id="A0AAJ0DJY9"/>
<evidence type="ECO:0000256" key="1">
    <source>
        <dbReference type="ARBA" id="ARBA00008361"/>
    </source>
</evidence>
<evidence type="ECO:0000256" key="3">
    <source>
        <dbReference type="ARBA" id="ARBA00022679"/>
    </source>
</evidence>
<dbReference type="Proteomes" id="UP001271007">
    <property type="component" value="Unassembled WGS sequence"/>
</dbReference>
<evidence type="ECO:0000259" key="4">
    <source>
        <dbReference type="Pfam" id="PF13847"/>
    </source>
</evidence>
<comment type="caution">
    <text evidence="5">The sequence shown here is derived from an EMBL/GenBank/DDBJ whole genome shotgun (WGS) entry which is preliminary data.</text>
</comment>
<dbReference type="InterPro" id="IPR025714">
    <property type="entry name" value="Methyltranfer_dom"/>
</dbReference>
<dbReference type="InterPro" id="IPR029063">
    <property type="entry name" value="SAM-dependent_MTases_sf"/>
</dbReference>
<organism evidence="5 6">
    <name type="scientific">Extremus antarcticus</name>
    <dbReference type="NCBI Taxonomy" id="702011"/>
    <lineage>
        <taxon>Eukaryota</taxon>
        <taxon>Fungi</taxon>
        <taxon>Dikarya</taxon>
        <taxon>Ascomycota</taxon>
        <taxon>Pezizomycotina</taxon>
        <taxon>Dothideomycetes</taxon>
        <taxon>Dothideomycetidae</taxon>
        <taxon>Mycosphaerellales</taxon>
        <taxon>Extremaceae</taxon>
        <taxon>Extremus</taxon>
    </lineage>
</organism>
<keyword evidence="2" id="KW-0489">Methyltransferase</keyword>
<dbReference type="PANTHER" id="PTHR12176">
    <property type="entry name" value="SAM-DEPENDENT METHYLTRANSFERASE SUPERFAMILY PROTEIN"/>
    <property type="match status" value="1"/>
</dbReference>
<gene>
    <name evidence="5" type="ORF">LTR09_007388</name>
</gene>
<keyword evidence="3" id="KW-0808">Transferase</keyword>
<evidence type="ECO:0000313" key="6">
    <source>
        <dbReference type="Proteomes" id="UP001271007"/>
    </source>
</evidence>
<dbReference type="InterPro" id="IPR051419">
    <property type="entry name" value="Lys/N-term_MeTrsfase_sf"/>
</dbReference>
<sequence>MKDSTDGQELSTAEYWNDRYATANGHEWFKSFAALQPFFGKHLLSSRSKDSRILHLGSGDSTIPSDLARLGYRNQICVDFSKVVVDLMSIPEASSLGITWLQADVRNLSAAGLDDGSVDVAFDKGTLDAIIHGSPWDPPEDVLENTRKYMDEVVRVLKDDGVFLYITFRQPHFVKPLINCRDQWKLEMEVLGDEGGGFDYHAFILRKAGSERCDGTDASGP</sequence>
<proteinExistence type="inferred from homology"/>
<accession>A0AAJ0DJY9</accession>
<dbReference type="CDD" id="cd02440">
    <property type="entry name" value="AdoMet_MTases"/>
    <property type="match status" value="1"/>
</dbReference>